<protein>
    <submittedName>
        <fullName evidence="2">Uncharacterized protein</fullName>
    </submittedName>
</protein>
<evidence type="ECO:0000313" key="3">
    <source>
        <dbReference type="Proteomes" id="UP000236743"/>
    </source>
</evidence>
<reference evidence="2 3" key="1">
    <citation type="submission" date="2016-10" db="EMBL/GenBank/DDBJ databases">
        <authorList>
            <person name="de Groot N.N."/>
        </authorList>
    </citation>
    <scope>NUCLEOTIDE SEQUENCE [LARGE SCALE GENOMIC DNA]</scope>
    <source>
        <strain evidence="2 3">DSM 26656</strain>
    </source>
</reference>
<dbReference type="EMBL" id="FNUY01000010">
    <property type="protein sequence ID" value="SEG72617.1"/>
    <property type="molecule type" value="Genomic_DNA"/>
</dbReference>
<proteinExistence type="predicted"/>
<accession>A0A1H6CIL3</accession>
<keyword evidence="3" id="KW-1185">Reference proteome</keyword>
<dbReference type="Proteomes" id="UP000236743">
    <property type="component" value="Unassembled WGS sequence"/>
</dbReference>
<evidence type="ECO:0000313" key="2">
    <source>
        <dbReference type="EMBL" id="SEG72617.1"/>
    </source>
</evidence>
<sequence>MTMSSAEARIATDTGAEPTRDVSMTAPTGQRLTGGILFPRRSRTEPSGFAGVPETIGG</sequence>
<name>A0A1H6CIL3_9HYPH</name>
<feature type="region of interest" description="Disordered" evidence="1">
    <location>
        <begin position="1"/>
        <end position="58"/>
    </location>
</feature>
<gene>
    <name evidence="2" type="ORF">SAMN04488115_110154</name>
</gene>
<organism evidence="2 3">
    <name type="scientific">Bosea lathyri</name>
    <dbReference type="NCBI Taxonomy" id="1036778"/>
    <lineage>
        <taxon>Bacteria</taxon>
        <taxon>Pseudomonadati</taxon>
        <taxon>Pseudomonadota</taxon>
        <taxon>Alphaproteobacteria</taxon>
        <taxon>Hyphomicrobiales</taxon>
        <taxon>Boseaceae</taxon>
        <taxon>Bosea</taxon>
    </lineage>
</organism>
<dbReference type="AlphaFoldDB" id="A0A1H6CIL3"/>
<evidence type="ECO:0000256" key="1">
    <source>
        <dbReference type="SAM" id="MobiDB-lite"/>
    </source>
</evidence>